<keyword evidence="1" id="KW-1185">Reference proteome</keyword>
<proteinExistence type="predicted"/>
<dbReference type="Proteomes" id="UP000515164">
    <property type="component" value="Unplaced"/>
</dbReference>
<dbReference type="AlphaFoldDB" id="A0A6P8NF89"/>
<reference evidence="2" key="1">
    <citation type="submission" date="2025-08" db="UniProtKB">
        <authorList>
            <consortium name="RefSeq"/>
        </authorList>
    </citation>
    <scope>IDENTIFICATION</scope>
    <source>
        <tissue evidence="2">Muscle</tissue>
    </source>
</reference>
<dbReference type="RefSeq" id="XP_033313302.1">
    <property type="nucleotide sequence ID" value="XM_033457411.1"/>
</dbReference>
<dbReference type="KEGG" id="bbif:117212522"/>
<gene>
    <name evidence="2" type="primary">LOC117212522</name>
</gene>
<protein>
    <submittedName>
        <fullName evidence="2">Uncharacterized protein LOC117212522</fullName>
    </submittedName>
</protein>
<name>A0A6P8NF89_9HYME</name>
<evidence type="ECO:0000313" key="1">
    <source>
        <dbReference type="Proteomes" id="UP000515164"/>
    </source>
</evidence>
<dbReference type="GeneID" id="117212522"/>
<sequence length="174" mass="18860">MPLRGSPDKPVSLSALLQTISMCMSNFLWVSIVTPRYLMCSPVTVSEEPKLSPMTLGALIPVRSITFVFFVASVRPTLLHQSLTVFSMALTLVDAPSFFSTAHVMARSSAKAVALTITMFSNLSSSGSYTKFHRSGTRTDTCGTPAVTSCSTVPYWLLSIILLLERCRQTSSPA</sequence>
<accession>A0A6P8NF89</accession>
<organism evidence="1 2">
    <name type="scientific">Bombus bifarius</name>
    <dbReference type="NCBI Taxonomy" id="103933"/>
    <lineage>
        <taxon>Eukaryota</taxon>
        <taxon>Metazoa</taxon>
        <taxon>Ecdysozoa</taxon>
        <taxon>Arthropoda</taxon>
        <taxon>Hexapoda</taxon>
        <taxon>Insecta</taxon>
        <taxon>Pterygota</taxon>
        <taxon>Neoptera</taxon>
        <taxon>Endopterygota</taxon>
        <taxon>Hymenoptera</taxon>
        <taxon>Apocrita</taxon>
        <taxon>Aculeata</taxon>
        <taxon>Apoidea</taxon>
        <taxon>Anthophila</taxon>
        <taxon>Apidae</taxon>
        <taxon>Bombus</taxon>
        <taxon>Pyrobombus</taxon>
    </lineage>
</organism>
<evidence type="ECO:0000313" key="2">
    <source>
        <dbReference type="RefSeq" id="XP_033313302.1"/>
    </source>
</evidence>